<dbReference type="AlphaFoldDB" id="A0A0F8Z2C5"/>
<organism evidence="1">
    <name type="scientific">marine sediment metagenome</name>
    <dbReference type="NCBI Taxonomy" id="412755"/>
    <lineage>
        <taxon>unclassified sequences</taxon>
        <taxon>metagenomes</taxon>
        <taxon>ecological metagenomes</taxon>
    </lineage>
</organism>
<gene>
    <name evidence="1" type="ORF">LCGC14_2749520</name>
</gene>
<name>A0A0F8Z2C5_9ZZZZ</name>
<accession>A0A0F8Z2C5</accession>
<sequence>MGHVFNILTQRDLNTRDWPYIDRLIIEDCETIHVHLNNMRMEFTRGQFLELVEVFKTAAENLRKMMSEDDNA</sequence>
<comment type="caution">
    <text evidence="1">The sequence shown here is derived from an EMBL/GenBank/DDBJ whole genome shotgun (WGS) entry which is preliminary data.</text>
</comment>
<protein>
    <submittedName>
        <fullName evidence="1">Uncharacterized protein</fullName>
    </submittedName>
</protein>
<proteinExistence type="predicted"/>
<evidence type="ECO:0000313" key="1">
    <source>
        <dbReference type="EMBL" id="KKK87808.1"/>
    </source>
</evidence>
<reference evidence="1" key="1">
    <citation type="journal article" date="2015" name="Nature">
        <title>Complex archaea that bridge the gap between prokaryotes and eukaryotes.</title>
        <authorList>
            <person name="Spang A."/>
            <person name="Saw J.H."/>
            <person name="Jorgensen S.L."/>
            <person name="Zaremba-Niedzwiedzka K."/>
            <person name="Martijn J."/>
            <person name="Lind A.E."/>
            <person name="van Eijk R."/>
            <person name="Schleper C."/>
            <person name="Guy L."/>
            <person name="Ettema T.J."/>
        </authorList>
    </citation>
    <scope>NUCLEOTIDE SEQUENCE</scope>
</reference>
<dbReference type="EMBL" id="LAZR01050236">
    <property type="protein sequence ID" value="KKK87808.1"/>
    <property type="molecule type" value="Genomic_DNA"/>
</dbReference>